<reference evidence="5 7" key="2">
    <citation type="journal article" date="2013" name="Nature">
        <title>Insights into bilaterian evolution from three spiralian genomes.</title>
        <authorList>
            <person name="Simakov O."/>
            <person name="Marletaz F."/>
            <person name="Cho S.J."/>
            <person name="Edsinger-Gonzales E."/>
            <person name="Havlak P."/>
            <person name="Hellsten U."/>
            <person name="Kuo D.H."/>
            <person name="Larsson T."/>
            <person name="Lv J."/>
            <person name="Arendt D."/>
            <person name="Savage R."/>
            <person name="Osoegawa K."/>
            <person name="de Jong P."/>
            <person name="Grimwood J."/>
            <person name="Chapman J.A."/>
            <person name="Shapiro H."/>
            <person name="Aerts A."/>
            <person name="Otillar R.P."/>
            <person name="Terry A.Y."/>
            <person name="Boore J.L."/>
            <person name="Grigoriev I.V."/>
            <person name="Lindberg D.R."/>
            <person name="Seaver E.C."/>
            <person name="Weisblat D.A."/>
            <person name="Putnam N.H."/>
            <person name="Rokhsar D.S."/>
        </authorList>
    </citation>
    <scope>NUCLEOTIDE SEQUENCE</scope>
    <source>
        <strain evidence="5 7">I ESC-2004</strain>
    </source>
</reference>
<evidence type="ECO:0000256" key="4">
    <source>
        <dbReference type="PROSITE-ProRule" id="PRU00810"/>
    </source>
</evidence>
<dbReference type="GO" id="GO:0003714">
    <property type="term" value="F:transcription corepressor activity"/>
    <property type="evidence" value="ECO:0007669"/>
    <property type="project" value="InterPro"/>
</dbReference>
<dbReference type="GO" id="GO:0000118">
    <property type="term" value="C:histone deacetylase complex"/>
    <property type="evidence" value="ECO:0007669"/>
    <property type="project" value="TreeGrafter"/>
</dbReference>
<dbReference type="AlphaFoldDB" id="R7T9J4"/>
<evidence type="ECO:0000256" key="2">
    <source>
        <dbReference type="ARBA" id="ARBA00022491"/>
    </source>
</evidence>
<sequence length="110" mass="12709">MVVPPPSASGSPPRPPPVVTMRISVEQEEWWIKALRYVELLKVHLAKQPHIQAQFLEIAKELKSPRQQNEAIDYADILKRMKDLFKDHPQLIPGLEIFLPPGWRNAARRD</sequence>
<evidence type="ECO:0000256" key="1">
    <source>
        <dbReference type="ARBA" id="ARBA00004123"/>
    </source>
</evidence>
<dbReference type="Pfam" id="PF02671">
    <property type="entry name" value="PAH"/>
    <property type="match status" value="1"/>
</dbReference>
<dbReference type="EnsemblMetazoa" id="CapteT225306">
    <property type="protein sequence ID" value="CapteP225306"/>
    <property type="gene ID" value="CapteG225306"/>
</dbReference>
<dbReference type="Proteomes" id="UP000014760">
    <property type="component" value="Unassembled WGS sequence"/>
</dbReference>
<evidence type="ECO:0000313" key="6">
    <source>
        <dbReference type="EnsemblMetazoa" id="CapteP225306"/>
    </source>
</evidence>
<keyword evidence="2" id="KW-0678">Repressor</keyword>
<keyword evidence="3 4" id="KW-0539">Nucleus</keyword>
<keyword evidence="7" id="KW-1185">Reference proteome</keyword>
<dbReference type="PANTHER" id="PTHR12346">
    <property type="entry name" value="SIN3B-RELATED"/>
    <property type="match status" value="1"/>
</dbReference>
<dbReference type="GO" id="GO:0000785">
    <property type="term" value="C:chromatin"/>
    <property type="evidence" value="ECO:0007669"/>
    <property type="project" value="TreeGrafter"/>
</dbReference>
<comment type="subcellular location">
    <subcellularLocation>
        <location evidence="1 4">Nucleus</location>
    </subcellularLocation>
</comment>
<dbReference type="OrthoDB" id="10265969at2759"/>
<name>R7T9J4_CAPTE</name>
<dbReference type="EMBL" id="KB311026">
    <property type="protein sequence ID" value="ELT90192.1"/>
    <property type="molecule type" value="Genomic_DNA"/>
</dbReference>
<reference evidence="6" key="3">
    <citation type="submission" date="2015-06" db="UniProtKB">
        <authorList>
            <consortium name="EnsemblMetazoa"/>
        </authorList>
    </citation>
    <scope>IDENTIFICATION</scope>
</reference>
<gene>
    <name evidence="5" type="ORF">CAPTEDRAFT_225306</name>
</gene>
<organism evidence="5">
    <name type="scientific">Capitella teleta</name>
    <name type="common">Polychaete worm</name>
    <dbReference type="NCBI Taxonomy" id="283909"/>
    <lineage>
        <taxon>Eukaryota</taxon>
        <taxon>Metazoa</taxon>
        <taxon>Spiralia</taxon>
        <taxon>Lophotrochozoa</taxon>
        <taxon>Annelida</taxon>
        <taxon>Polychaeta</taxon>
        <taxon>Sedentaria</taxon>
        <taxon>Scolecida</taxon>
        <taxon>Capitellidae</taxon>
        <taxon>Capitella</taxon>
    </lineage>
</organism>
<proteinExistence type="predicted"/>
<reference evidence="7" key="1">
    <citation type="submission" date="2012-12" db="EMBL/GenBank/DDBJ databases">
        <authorList>
            <person name="Hellsten U."/>
            <person name="Grimwood J."/>
            <person name="Chapman J.A."/>
            <person name="Shapiro H."/>
            <person name="Aerts A."/>
            <person name="Otillar R.P."/>
            <person name="Terry A.Y."/>
            <person name="Boore J.L."/>
            <person name="Simakov O."/>
            <person name="Marletaz F."/>
            <person name="Cho S.-J."/>
            <person name="Edsinger-Gonzales E."/>
            <person name="Havlak P."/>
            <person name="Kuo D.-H."/>
            <person name="Larsson T."/>
            <person name="Lv J."/>
            <person name="Arendt D."/>
            <person name="Savage R."/>
            <person name="Osoegawa K."/>
            <person name="de Jong P."/>
            <person name="Lindberg D.R."/>
            <person name="Seaver E.C."/>
            <person name="Weisblat D.A."/>
            <person name="Putnam N.H."/>
            <person name="Grigoriev I.V."/>
            <person name="Rokhsar D.S."/>
        </authorList>
    </citation>
    <scope>NUCLEOTIDE SEQUENCE</scope>
    <source>
        <strain evidence="7">I ESC-2004</strain>
    </source>
</reference>
<dbReference type="PROSITE" id="PS51477">
    <property type="entry name" value="PAH"/>
    <property type="match status" value="1"/>
</dbReference>
<dbReference type="EMBL" id="AMQN01014500">
    <property type="status" value="NOT_ANNOTATED_CDS"/>
    <property type="molecule type" value="Genomic_DNA"/>
</dbReference>
<dbReference type="InterPro" id="IPR003822">
    <property type="entry name" value="PAH"/>
</dbReference>
<evidence type="ECO:0000256" key="3">
    <source>
        <dbReference type="ARBA" id="ARBA00023242"/>
    </source>
</evidence>
<dbReference type="GO" id="GO:0000122">
    <property type="term" value="P:negative regulation of transcription by RNA polymerase II"/>
    <property type="evidence" value="ECO:0007669"/>
    <property type="project" value="TreeGrafter"/>
</dbReference>
<evidence type="ECO:0000313" key="7">
    <source>
        <dbReference type="Proteomes" id="UP000014760"/>
    </source>
</evidence>
<dbReference type="STRING" id="283909.R7T9J4"/>
<dbReference type="Gene3D" id="1.20.1160.11">
    <property type="entry name" value="Paired amphipathic helix"/>
    <property type="match status" value="1"/>
</dbReference>
<dbReference type="PANTHER" id="PTHR12346:SF0">
    <property type="entry name" value="SIN3A, ISOFORM G"/>
    <property type="match status" value="1"/>
</dbReference>
<dbReference type="InterPro" id="IPR039774">
    <property type="entry name" value="Sin3-like"/>
</dbReference>
<dbReference type="HOGENOM" id="CLU_2173400_0_0_1"/>
<dbReference type="InterPro" id="IPR036600">
    <property type="entry name" value="PAH_sf"/>
</dbReference>
<accession>R7T9J4</accession>
<dbReference type="SUPFAM" id="SSF47762">
    <property type="entry name" value="PAH2 domain"/>
    <property type="match status" value="1"/>
</dbReference>
<protein>
    <submittedName>
        <fullName evidence="5 6">Uncharacterized protein</fullName>
    </submittedName>
</protein>
<evidence type="ECO:0000313" key="5">
    <source>
        <dbReference type="EMBL" id="ELT90192.1"/>
    </source>
</evidence>